<dbReference type="Proteomes" id="UP001597361">
    <property type="component" value="Unassembled WGS sequence"/>
</dbReference>
<reference evidence="2" key="1">
    <citation type="journal article" date="2019" name="Int. J. Syst. Evol. Microbiol.">
        <title>The Global Catalogue of Microorganisms (GCM) 10K type strain sequencing project: providing services to taxonomists for standard genome sequencing and annotation.</title>
        <authorList>
            <consortium name="The Broad Institute Genomics Platform"/>
            <consortium name="The Broad Institute Genome Sequencing Center for Infectious Disease"/>
            <person name="Wu L."/>
            <person name="Ma J."/>
        </authorList>
    </citation>
    <scope>NUCLEOTIDE SEQUENCE [LARGE SCALE GENOMIC DNA]</scope>
    <source>
        <strain evidence="2">CGMCC 1.15180</strain>
    </source>
</reference>
<proteinExistence type="predicted"/>
<dbReference type="RefSeq" id="WP_376884391.1">
    <property type="nucleotide sequence ID" value="NZ_JBHUHR010000015.1"/>
</dbReference>
<evidence type="ECO:0000313" key="2">
    <source>
        <dbReference type="Proteomes" id="UP001597361"/>
    </source>
</evidence>
<evidence type="ECO:0008006" key="3">
    <source>
        <dbReference type="Google" id="ProtNLM"/>
    </source>
</evidence>
<dbReference type="InterPro" id="IPR036249">
    <property type="entry name" value="Thioredoxin-like_sf"/>
</dbReference>
<gene>
    <name evidence="1" type="ORF">ACFSKL_06035</name>
</gene>
<dbReference type="EMBL" id="JBHUHR010000015">
    <property type="protein sequence ID" value="MFD2034340.1"/>
    <property type="molecule type" value="Genomic_DNA"/>
</dbReference>
<name>A0ABW4VLD3_9BACT</name>
<accession>A0ABW4VLD3</accession>
<keyword evidence="2" id="KW-1185">Reference proteome</keyword>
<comment type="caution">
    <text evidence="1">The sequence shown here is derived from an EMBL/GenBank/DDBJ whole genome shotgun (WGS) entry which is preliminary data.</text>
</comment>
<organism evidence="1 2">
    <name type="scientific">Belliella marina</name>
    <dbReference type="NCBI Taxonomy" id="1644146"/>
    <lineage>
        <taxon>Bacteria</taxon>
        <taxon>Pseudomonadati</taxon>
        <taxon>Bacteroidota</taxon>
        <taxon>Cytophagia</taxon>
        <taxon>Cytophagales</taxon>
        <taxon>Cyclobacteriaceae</taxon>
        <taxon>Belliella</taxon>
    </lineage>
</organism>
<evidence type="ECO:0000313" key="1">
    <source>
        <dbReference type="EMBL" id="MFD2034340.1"/>
    </source>
</evidence>
<protein>
    <recommendedName>
        <fullName evidence="3">AhpC/TSA family protein</fullName>
    </recommendedName>
</protein>
<sequence length="164" mass="18910">MERQKTKKTLASQSKKVEKLQEQLMIQTIYGGQIDLPEKVQDLNHVKDINFQKMLAEGNKLFFRFTDFHCSSCIEEQAILLKRFAEIVASENIVLLVSTNNIRNIKLVCKDLDLSFHLFNIDYGQISHPAETAEFPYYFVTLTNQIKGSLIFIPDKGIPELVEK</sequence>
<dbReference type="SUPFAM" id="SSF52833">
    <property type="entry name" value="Thioredoxin-like"/>
    <property type="match status" value="1"/>
</dbReference>